<dbReference type="EMBL" id="ML769677">
    <property type="protein sequence ID" value="KAE9389909.1"/>
    <property type="molecule type" value="Genomic_DNA"/>
</dbReference>
<evidence type="ECO:0000256" key="5">
    <source>
        <dbReference type="SAM" id="MobiDB-lite"/>
    </source>
</evidence>
<evidence type="ECO:0000313" key="6">
    <source>
        <dbReference type="EMBL" id="KAE9389909.1"/>
    </source>
</evidence>
<dbReference type="PANTHER" id="PTHR47936">
    <property type="entry name" value="PPR_LONG DOMAIN-CONTAINING PROTEIN"/>
    <property type="match status" value="1"/>
</dbReference>
<feature type="compositionally biased region" description="Polar residues" evidence="5">
    <location>
        <begin position="425"/>
        <end position="450"/>
    </location>
</feature>
<proteinExistence type="inferred from homology"/>
<feature type="compositionally biased region" description="Basic and acidic residues" evidence="5">
    <location>
        <begin position="707"/>
        <end position="716"/>
    </location>
</feature>
<comment type="function">
    <text evidence="3">Regulates mitochondrial small subunit maturation by controlling 15S rRNA 5'-end processing. Localizes to the 5' precursor of the 15S rRNA in a position that is subsequently occupied by mS47 in the mature yeast mtSSU. Uses structure and sequence-specific RNA recognition, binding to a single-stranded region of the precursor and specifically recognizing bases -6 to -1. The exchange of Ccm1 for mS47 is coupled to the irreversible removal of precursor rRNA that is accompanied by conformational changes of the mitoribosomal proteins uS5m and mS26. These conformational changes signal completion of 5'-end rRNA processing through protection of the mature 5'-end of the 15S rRNA and stabilization of mS47. The removal of the 5' precursor together with the dissociation of Ccm1 may be catalyzed by the 5'-3' exoribonuclease Pet127. Involved in the specific removal of group I introns in mitochondrial encoded transcripts.</text>
</comment>
<evidence type="ECO:0000256" key="4">
    <source>
        <dbReference type="ARBA" id="ARBA00044511"/>
    </source>
</evidence>
<accession>A0A6A4GVN0</accession>
<comment type="subunit">
    <text evidence="4">Binds to mitochondrial small subunit 15S rRNA.</text>
</comment>
<dbReference type="PANTHER" id="PTHR47936:SF1">
    <property type="entry name" value="PENTATRICOPEPTIDE REPEAT-CONTAINING PROTEIN GUN1, CHLOROPLASTIC"/>
    <property type="match status" value="1"/>
</dbReference>
<evidence type="ECO:0008006" key="8">
    <source>
        <dbReference type="Google" id="ProtNLM"/>
    </source>
</evidence>
<evidence type="ECO:0000256" key="1">
    <source>
        <dbReference type="ARBA" id="ARBA00006192"/>
    </source>
</evidence>
<dbReference type="OrthoDB" id="5588846at2759"/>
<evidence type="ECO:0000256" key="3">
    <source>
        <dbReference type="ARBA" id="ARBA00044493"/>
    </source>
</evidence>
<dbReference type="Gene3D" id="1.25.40.10">
    <property type="entry name" value="Tetratricopeptide repeat domain"/>
    <property type="match status" value="1"/>
</dbReference>
<keyword evidence="7" id="KW-1185">Reference proteome</keyword>
<name>A0A6A4GVN0_9AGAR</name>
<evidence type="ECO:0000313" key="7">
    <source>
        <dbReference type="Proteomes" id="UP000799118"/>
    </source>
</evidence>
<sequence>MTFYMDVLAHPEQENTLRDNNVDLESQHQKDLDVTESVALRLRDGVYHSSRLTATLREHSQVSTHAETSEDGATPAYQRVVNQVQQILSEVERVNSTIASTSVESSTALPMPLLSMEEWGSVLRSTLHSGDAQTAETLIELMKRGHLDVPEDYVNSILQLYVRDGNYVAFESCLGRLVASPSEQQRHLHVKAHLNATPSQSLPSSALSTLHAYELQSIPPPMKTYTNTIRHLLSVPNSVSKAQAWDLFSHMRYVAHPTPDAFLYTQMIRACASPFAASRSSDPERALDLWTEMTIDNRIPPSSGTWNAVILACARSGRKTYVSEAFRLAREMLDSHRDAHGSLAYTPDRETFCALLEGAKRTGDLARARWILAEMVRSRNTNVEVNEEVVMHVFHAYASYRPPFKRSLARVVEDESPSAHVEASNPDQTPDENLSIASNSTPAFTQVPPQTSTEVISEVELLFNRVLRETGVRSDVSLDEDDVFQENGKFSSVKLTTRLINSYLSTHYIHNSLAPTRDLFWNVFETTSVERDSRSYMEALERCANARKPDRGLALSFAEELFSKWRELEDTNGKPISPRTRERVHIAYLKMLTITENLDRAMSHLQSFVKRYPASAIREPQSIVKLSMRATRTSLVANRPLVRLSTLSEVPDVDVPSLLTWKDLEVLHHRLVAAGRREKDIAYIKYICKSYEWALRVRRDETMRAKPGRGEMEKVQDNGITPIFDQ</sequence>
<keyword evidence="2" id="KW-0677">Repeat</keyword>
<dbReference type="AlphaFoldDB" id="A0A6A4GVN0"/>
<comment type="similarity">
    <text evidence="1">Belongs to the CCM1 family.</text>
</comment>
<organism evidence="6 7">
    <name type="scientific">Gymnopus androsaceus JB14</name>
    <dbReference type="NCBI Taxonomy" id="1447944"/>
    <lineage>
        <taxon>Eukaryota</taxon>
        <taxon>Fungi</taxon>
        <taxon>Dikarya</taxon>
        <taxon>Basidiomycota</taxon>
        <taxon>Agaricomycotina</taxon>
        <taxon>Agaricomycetes</taxon>
        <taxon>Agaricomycetidae</taxon>
        <taxon>Agaricales</taxon>
        <taxon>Marasmiineae</taxon>
        <taxon>Omphalotaceae</taxon>
        <taxon>Gymnopus</taxon>
    </lineage>
</organism>
<dbReference type="InterPro" id="IPR011990">
    <property type="entry name" value="TPR-like_helical_dom_sf"/>
</dbReference>
<feature type="region of interest" description="Disordered" evidence="5">
    <location>
        <begin position="707"/>
        <end position="726"/>
    </location>
</feature>
<evidence type="ECO:0000256" key="2">
    <source>
        <dbReference type="ARBA" id="ARBA00022737"/>
    </source>
</evidence>
<feature type="region of interest" description="Disordered" evidence="5">
    <location>
        <begin position="416"/>
        <end position="450"/>
    </location>
</feature>
<protein>
    <recommendedName>
        <fullName evidence="8">Pentacotripeptide-repeat region of PRORP domain-containing protein</fullName>
    </recommendedName>
</protein>
<gene>
    <name evidence="6" type="ORF">BT96DRAFT_889761</name>
</gene>
<reference evidence="6" key="1">
    <citation type="journal article" date="2019" name="Environ. Microbiol.">
        <title>Fungal ecological strategies reflected in gene transcription - a case study of two litter decomposers.</title>
        <authorList>
            <person name="Barbi F."/>
            <person name="Kohler A."/>
            <person name="Barry K."/>
            <person name="Baskaran P."/>
            <person name="Daum C."/>
            <person name="Fauchery L."/>
            <person name="Ihrmark K."/>
            <person name="Kuo A."/>
            <person name="LaButti K."/>
            <person name="Lipzen A."/>
            <person name="Morin E."/>
            <person name="Grigoriev I.V."/>
            <person name="Henrissat B."/>
            <person name="Lindahl B."/>
            <person name="Martin F."/>
        </authorList>
    </citation>
    <scope>NUCLEOTIDE SEQUENCE</scope>
    <source>
        <strain evidence="6">JB14</strain>
    </source>
</reference>
<dbReference type="Proteomes" id="UP000799118">
    <property type="component" value="Unassembled WGS sequence"/>
</dbReference>